<reference evidence="1 2" key="1">
    <citation type="submission" date="2014-04" db="EMBL/GenBank/DDBJ databases">
        <authorList>
            <person name="Bishop-Lilly K.A."/>
            <person name="Broomall S.M."/>
            <person name="Chain P.S."/>
            <person name="Chertkov O."/>
            <person name="Coyne S.R."/>
            <person name="Daligault H.E."/>
            <person name="Davenport K.W."/>
            <person name="Erkkila T."/>
            <person name="Frey K.G."/>
            <person name="Gibbons H.S."/>
            <person name="Gu W."/>
            <person name="Jaissle J."/>
            <person name="Johnson S.L."/>
            <person name="Koroleva G.I."/>
            <person name="Ladner J.T."/>
            <person name="Lo C.-C."/>
            <person name="Minogue T.D."/>
            <person name="Munk C."/>
            <person name="Palacios G.F."/>
            <person name="Redden C.L."/>
            <person name="Rosenzweig C.N."/>
            <person name="Scholz M.B."/>
            <person name="Teshima H."/>
            <person name="Xu Y."/>
        </authorList>
    </citation>
    <scope>NUCLEOTIDE SEQUENCE [LARGE SCALE GENOMIC DNA]</scope>
    <source>
        <strain evidence="1 2">8244</strain>
    </source>
</reference>
<dbReference type="AlphaFoldDB" id="A0A090ZCW8"/>
<gene>
    <name evidence="1" type="ORF">DJ90_1672</name>
</gene>
<keyword evidence="2" id="KW-1185">Reference proteome</keyword>
<dbReference type="RefSeq" id="WP_222861116.1">
    <property type="nucleotide sequence ID" value="NZ_BGML01000002.1"/>
</dbReference>
<protein>
    <submittedName>
        <fullName evidence="1">Uncharacterized protein</fullName>
    </submittedName>
</protein>
<evidence type="ECO:0000313" key="1">
    <source>
        <dbReference type="EMBL" id="KFN08278.1"/>
    </source>
</evidence>
<evidence type="ECO:0000313" key="2">
    <source>
        <dbReference type="Proteomes" id="UP000029278"/>
    </source>
</evidence>
<name>A0A090ZCW8_PAEMA</name>
<dbReference type="EMBL" id="JMQA01000029">
    <property type="protein sequence ID" value="KFN08278.1"/>
    <property type="molecule type" value="Genomic_DNA"/>
</dbReference>
<comment type="caution">
    <text evidence="1">The sequence shown here is derived from an EMBL/GenBank/DDBJ whole genome shotgun (WGS) entry which is preliminary data.</text>
</comment>
<dbReference type="Proteomes" id="UP000029278">
    <property type="component" value="Unassembled WGS sequence"/>
</dbReference>
<organism evidence="1 2">
    <name type="scientific">Paenibacillus macerans</name>
    <name type="common">Bacillus macerans</name>
    <dbReference type="NCBI Taxonomy" id="44252"/>
    <lineage>
        <taxon>Bacteria</taxon>
        <taxon>Bacillati</taxon>
        <taxon>Bacillota</taxon>
        <taxon>Bacilli</taxon>
        <taxon>Bacillales</taxon>
        <taxon>Paenibacillaceae</taxon>
        <taxon>Paenibacillus</taxon>
    </lineage>
</organism>
<accession>A0A090ZCW8</accession>
<sequence>MMTIEIRICNRRDQNYYVTIFSDSYEVAFCGLDARYRTNIVISFEKEYYVTSGNTYRVVTTATIKERNRILETATSTSAQVKY</sequence>
<proteinExistence type="predicted"/>
<dbReference type="HOGENOM" id="CLU_2539377_0_0_9"/>